<dbReference type="EMBL" id="JBHTIW010000023">
    <property type="protein sequence ID" value="MFD0922696.1"/>
    <property type="molecule type" value="Genomic_DNA"/>
</dbReference>
<gene>
    <name evidence="6" type="ORF">ACFQ16_23365</name>
</gene>
<dbReference type="RefSeq" id="WP_263253539.1">
    <property type="nucleotide sequence ID" value="NZ_BAABLT010000042.1"/>
</dbReference>
<dbReference type="Proteomes" id="UP001597018">
    <property type="component" value="Unassembled WGS sequence"/>
</dbReference>
<proteinExistence type="inferred from homology"/>
<evidence type="ECO:0000259" key="5">
    <source>
        <dbReference type="PROSITE" id="PS50931"/>
    </source>
</evidence>
<evidence type="ECO:0000256" key="4">
    <source>
        <dbReference type="ARBA" id="ARBA00023163"/>
    </source>
</evidence>
<dbReference type="PANTHER" id="PTHR30346">
    <property type="entry name" value="TRANSCRIPTIONAL DUAL REGULATOR HCAR-RELATED"/>
    <property type="match status" value="1"/>
</dbReference>
<evidence type="ECO:0000313" key="6">
    <source>
        <dbReference type="EMBL" id="MFD0922696.1"/>
    </source>
</evidence>
<dbReference type="SUPFAM" id="SSF46785">
    <property type="entry name" value="Winged helix' DNA-binding domain"/>
    <property type="match status" value="1"/>
</dbReference>
<dbReference type="CDD" id="cd08414">
    <property type="entry name" value="PBP2_LTTR_aromatics_like"/>
    <property type="match status" value="1"/>
</dbReference>
<keyword evidence="3" id="KW-0238">DNA-binding</keyword>
<dbReference type="PROSITE" id="PS50931">
    <property type="entry name" value="HTH_LYSR"/>
    <property type="match status" value="1"/>
</dbReference>
<dbReference type="InterPro" id="IPR036390">
    <property type="entry name" value="WH_DNA-bd_sf"/>
</dbReference>
<protein>
    <submittedName>
        <fullName evidence="6">LysR family transcriptional regulator</fullName>
    </submittedName>
</protein>
<organism evidence="6 7">
    <name type="scientific">Saccharopolyspora rosea</name>
    <dbReference type="NCBI Taxonomy" id="524884"/>
    <lineage>
        <taxon>Bacteria</taxon>
        <taxon>Bacillati</taxon>
        <taxon>Actinomycetota</taxon>
        <taxon>Actinomycetes</taxon>
        <taxon>Pseudonocardiales</taxon>
        <taxon>Pseudonocardiaceae</taxon>
        <taxon>Saccharopolyspora</taxon>
    </lineage>
</organism>
<reference evidence="7" key="1">
    <citation type="journal article" date="2019" name="Int. J. Syst. Evol. Microbiol.">
        <title>The Global Catalogue of Microorganisms (GCM) 10K type strain sequencing project: providing services to taxonomists for standard genome sequencing and annotation.</title>
        <authorList>
            <consortium name="The Broad Institute Genomics Platform"/>
            <consortium name="The Broad Institute Genome Sequencing Center for Infectious Disease"/>
            <person name="Wu L."/>
            <person name="Ma J."/>
        </authorList>
    </citation>
    <scope>NUCLEOTIDE SEQUENCE [LARGE SCALE GENOMIC DNA]</scope>
    <source>
        <strain evidence="7">CCUG 56401</strain>
    </source>
</reference>
<evidence type="ECO:0000313" key="7">
    <source>
        <dbReference type="Proteomes" id="UP001597018"/>
    </source>
</evidence>
<dbReference type="InterPro" id="IPR000847">
    <property type="entry name" value="LysR_HTH_N"/>
</dbReference>
<evidence type="ECO:0000256" key="3">
    <source>
        <dbReference type="ARBA" id="ARBA00023125"/>
    </source>
</evidence>
<evidence type="ECO:0000256" key="2">
    <source>
        <dbReference type="ARBA" id="ARBA00023015"/>
    </source>
</evidence>
<keyword evidence="2" id="KW-0805">Transcription regulation</keyword>
<comment type="similarity">
    <text evidence="1">Belongs to the LysR transcriptional regulatory family.</text>
</comment>
<evidence type="ECO:0000256" key="1">
    <source>
        <dbReference type="ARBA" id="ARBA00009437"/>
    </source>
</evidence>
<dbReference type="Gene3D" id="1.10.10.10">
    <property type="entry name" value="Winged helix-like DNA-binding domain superfamily/Winged helix DNA-binding domain"/>
    <property type="match status" value="1"/>
</dbReference>
<dbReference type="Pfam" id="PF00126">
    <property type="entry name" value="HTH_1"/>
    <property type="match status" value="1"/>
</dbReference>
<keyword evidence="4" id="KW-0804">Transcription</keyword>
<keyword evidence="7" id="KW-1185">Reference proteome</keyword>
<dbReference type="InterPro" id="IPR005119">
    <property type="entry name" value="LysR_subst-bd"/>
</dbReference>
<dbReference type="Pfam" id="PF03466">
    <property type="entry name" value="LysR_substrate"/>
    <property type="match status" value="1"/>
</dbReference>
<name>A0ABW3FW61_9PSEU</name>
<comment type="caution">
    <text evidence="6">The sequence shown here is derived from an EMBL/GenBank/DDBJ whole genome shotgun (WGS) entry which is preliminary data.</text>
</comment>
<dbReference type="InterPro" id="IPR036388">
    <property type="entry name" value="WH-like_DNA-bd_sf"/>
</dbReference>
<dbReference type="PANTHER" id="PTHR30346:SF28">
    <property type="entry name" value="HTH-TYPE TRANSCRIPTIONAL REGULATOR CYNR"/>
    <property type="match status" value="1"/>
</dbReference>
<accession>A0ABW3FW61</accession>
<sequence length="308" mass="33673">MELRHLRYFVAVAETRHFGRAARRLNMAQPPLSQAIRQLEADLGVTLFTRTTRQVRPTPAGSVFYDDAVRILKSVDDAARRAQRLADGCHGVLRLGLTGLAAYRQLPRIARIVDQHLPEIALEVHTDMLTPAQERALLHDGIDVGVLRPPTREDGIAHRTIEREPLVLVLPARHRLAGESEVDVAELRSESFVMYSAGLRSVVNDAVARSCLAAGFYPHCAHEVGETSMQVALVAAGLGVALAPASVRALPLDGVVFADVPGAESVELALAWRAEDTSPLLRNLLTTLDDNDVFTSHHIEDAREDHPS</sequence>
<dbReference type="SUPFAM" id="SSF53850">
    <property type="entry name" value="Periplasmic binding protein-like II"/>
    <property type="match status" value="1"/>
</dbReference>
<dbReference type="Gene3D" id="3.40.190.10">
    <property type="entry name" value="Periplasmic binding protein-like II"/>
    <property type="match status" value="2"/>
</dbReference>
<feature type="domain" description="HTH lysR-type" evidence="5">
    <location>
        <begin position="1"/>
        <end position="58"/>
    </location>
</feature>
<dbReference type="PRINTS" id="PR00039">
    <property type="entry name" value="HTHLYSR"/>
</dbReference>